<dbReference type="AlphaFoldDB" id="A0AAD5V4C3"/>
<dbReference type="SUPFAM" id="SSF56019">
    <property type="entry name" value="The spindle assembly checkpoint protein mad2"/>
    <property type="match status" value="1"/>
</dbReference>
<protein>
    <recommendedName>
        <fullName evidence="5">HORMA domain-containing protein</fullName>
    </recommendedName>
</protein>
<feature type="region of interest" description="Disordered" evidence="2">
    <location>
        <begin position="221"/>
        <end position="241"/>
    </location>
</feature>
<dbReference type="PANTHER" id="PTHR11842:SF10">
    <property type="entry name" value="MITOTIC SPINDLE ASSEMBLY CHECKPOINT PROTEIN MAD2B"/>
    <property type="match status" value="1"/>
</dbReference>
<dbReference type="Gene3D" id="3.30.900.10">
    <property type="entry name" value="HORMA domain"/>
    <property type="match status" value="1"/>
</dbReference>
<dbReference type="Proteomes" id="UP001212997">
    <property type="component" value="Unassembled WGS sequence"/>
</dbReference>
<dbReference type="GO" id="GO:0016035">
    <property type="term" value="C:zeta DNA polymerase complex"/>
    <property type="evidence" value="ECO:0007669"/>
    <property type="project" value="TreeGrafter"/>
</dbReference>
<comment type="caution">
    <text evidence="3">The sequence shown here is derived from an EMBL/GenBank/DDBJ whole genome shotgun (WGS) entry which is preliminary data.</text>
</comment>
<accession>A0AAD5V4C3</accession>
<evidence type="ECO:0000256" key="1">
    <source>
        <dbReference type="ARBA" id="ARBA00010348"/>
    </source>
</evidence>
<evidence type="ECO:0000313" key="4">
    <source>
        <dbReference type="Proteomes" id="UP001212997"/>
    </source>
</evidence>
<dbReference type="InterPro" id="IPR045091">
    <property type="entry name" value="Mad2-like"/>
</dbReference>
<dbReference type="InterPro" id="IPR036570">
    <property type="entry name" value="HORMA_dom_sf"/>
</dbReference>
<keyword evidence="4" id="KW-1185">Reference proteome</keyword>
<dbReference type="PANTHER" id="PTHR11842">
    <property type="entry name" value="MITOTIC SPINDLE ASSEMBLY CHECKPOINT PROTEIN MAD2"/>
    <property type="match status" value="1"/>
</dbReference>
<evidence type="ECO:0000313" key="3">
    <source>
        <dbReference type="EMBL" id="KAJ3481721.1"/>
    </source>
</evidence>
<gene>
    <name evidence="3" type="ORF">NLI96_g7465</name>
</gene>
<organism evidence="3 4">
    <name type="scientific">Meripilus lineatus</name>
    <dbReference type="NCBI Taxonomy" id="2056292"/>
    <lineage>
        <taxon>Eukaryota</taxon>
        <taxon>Fungi</taxon>
        <taxon>Dikarya</taxon>
        <taxon>Basidiomycota</taxon>
        <taxon>Agaricomycotina</taxon>
        <taxon>Agaricomycetes</taxon>
        <taxon>Polyporales</taxon>
        <taxon>Meripilaceae</taxon>
        <taxon>Meripilus</taxon>
    </lineage>
</organism>
<evidence type="ECO:0000256" key="2">
    <source>
        <dbReference type="SAM" id="MobiDB-lite"/>
    </source>
</evidence>
<comment type="similarity">
    <text evidence="1">Belongs to the MAD2 family.</text>
</comment>
<evidence type="ECO:0008006" key="5">
    <source>
        <dbReference type="Google" id="ProtNLM"/>
    </source>
</evidence>
<feature type="compositionally biased region" description="Basic and acidic residues" evidence="2">
    <location>
        <begin position="221"/>
        <end position="231"/>
    </location>
</feature>
<dbReference type="EMBL" id="JANAWD010000307">
    <property type="protein sequence ID" value="KAJ3481721.1"/>
    <property type="molecule type" value="Genomic_DNA"/>
</dbReference>
<reference evidence="3" key="1">
    <citation type="submission" date="2022-07" db="EMBL/GenBank/DDBJ databases">
        <title>Genome Sequence of Physisporinus lineatus.</title>
        <authorList>
            <person name="Buettner E."/>
        </authorList>
    </citation>
    <scope>NUCLEOTIDE SEQUENCE</scope>
    <source>
        <strain evidence="3">VT162</strain>
    </source>
</reference>
<sequence length="241" mass="26629">MITDPGYTVGIPYATKANSIIKFLVRATTLAWSKTLKFEINSLYIFDQWDMASYPPLSFNQAVKGVTEFIEVAIHTILYGNVDKVVVVIKNKEEVALERFIFSVQNMVQVEAYNKETGVEDAMSAVILGQHFRSFLIKLSMIEAQLGPQTLGEDISFAVVVELQDNKPPTASSGEEPPPWVPATIQHTTAGASEDAELHLLRAVETGVINLSLAVQELEPKLEMERDEATGKGKGKQRAFD</sequence>
<name>A0AAD5V4C3_9APHY</name>
<proteinExistence type="inferred from homology"/>